<evidence type="ECO:0000313" key="2">
    <source>
        <dbReference type="EMBL" id="RGK40222.1"/>
    </source>
</evidence>
<dbReference type="RefSeq" id="WP_117688094.1">
    <property type="nucleotide sequence ID" value="NZ_QSQN01000015.1"/>
</dbReference>
<protein>
    <recommendedName>
        <fullName evidence="4">XRE family transcriptional regulator</fullName>
    </recommendedName>
</protein>
<evidence type="ECO:0000313" key="3">
    <source>
        <dbReference type="Proteomes" id="UP000260793"/>
    </source>
</evidence>
<comment type="caution">
    <text evidence="2">The sequence shown here is derived from an EMBL/GenBank/DDBJ whole genome shotgun (WGS) entry which is preliminary data.</text>
</comment>
<dbReference type="AlphaFoldDB" id="A0A3E4LSZ0"/>
<feature type="compositionally biased region" description="Acidic residues" evidence="1">
    <location>
        <begin position="206"/>
        <end position="232"/>
    </location>
</feature>
<feature type="compositionally biased region" description="Acidic residues" evidence="1">
    <location>
        <begin position="117"/>
        <end position="131"/>
    </location>
</feature>
<feature type="region of interest" description="Disordered" evidence="1">
    <location>
        <begin position="344"/>
        <end position="426"/>
    </location>
</feature>
<organism evidence="2 3">
    <name type="scientific">[Ruminococcus] lactaris</name>
    <dbReference type="NCBI Taxonomy" id="46228"/>
    <lineage>
        <taxon>Bacteria</taxon>
        <taxon>Bacillati</taxon>
        <taxon>Bacillota</taxon>
        <taxon>Clostridia</taxon>
        <taxon>Lachnospirales</taxon>
        <taxon>Lachnospiraceae</taxon>
        <taxon>Mediterraneibacter</taxon>
    </lineage>
</organism>
<dbReference type="EMBL" id="QSQN01000015">
    <property type="protein sequence ID" value="RGK40222.1"/>
    <property type="molecule type" value="Genomic_DNA"/>
</dbReference>
<evidence type="ECO:0008006" key="4">
    <source>
        <dbReference type="Google" id="ProtNLM"/>
    </source>
</evidence>
<accession>A0A3E4LSZ0</accession>
<proteinExistence type="predicted"/>
<gene>
    <name evidence="2" type="ORF">DXD17_06985</name>
</gene>
<evidence type="ECO:0000256" key="1">
    <source>
        <dbReference type="SAM" id="MobiDB-lite"/>
    </source>
</evidence>
<feature type="region of interest" description="Disordered" evidence="1">
    <location>
        <begin position="440"/>
        <end position="459"/>
    </location>
</feature>
<feature type="compositionally biased region" description="Polar residues" evidence="1">
    <location>
        <begin position="242"/>
        <end position="256"/>
    </location>
</feature>
<sequence>MEDLTFGEQVKIILGRKGMTIKELAETIEKETGKKMSRQNLTQRLGRDNFQEQDMRMIAQILGCQFHLSIMVAEGESEETQGETVVRYEQKPKAHKKHISDEGVPEQLELDLFFDKDPDEAEPTESTEAEETTVAQEVASEPEESEEAVMVQEVASEPEESEEAVMVQEVASEPEESEEAVMVQEVASEPEESEEAVMAQEIAAEPVEEETADTEEAPVYEEETAYSPEEETPVYSAAEESAYSTDAEQVSAYSTDAESDSDYETEQIYADRTPAIQVEPLHPETMGEDERDMTIGELYDIHKELSDLEENVRAGEPVEEIKKELEKPKKEKFRGLNFFSRKKKAVEEEPAPVEATQTYAEEEKEPYRAEENNAADEGYSSYEEQEEYGQPEYASEGYQEAAYENTGYEQNDAGYEPEYEQGDAEYQQGEAEFQPVIPHADEEEDRELGDVNPYTGKEYQSNSVRMHPTRIGYVQVYDRTIHKWTDMTEWAFLGYQERKKVLLGKAYEPPIYLD</sequence>
<feature type="compositionally biased region" description="Low complexity" evidence="1">
    <location>
        <begin position="196"/>
        <end position="205"/>
    </location>
</feature>
<name>A0A3E4LSZ0_9FIRM</name>
<reference evidence="2 3" key="1">
    <citation type="submission" date="2018-08" db="EMBL/GenBank/DDBJ databases">
        <title>A genome reference for cultivated species of the human gut microbiota.</title>
        <authorList>
            <person name="Zou Y."/>
            <person name="Xue W."/>
            <person name="Luo G."/>
        </authorList>
    </citation>
    <scope>NUCLEOTIDE SEQUENCE [LARGE SCALE GENOMIC DNA]</scope>
    <source>
        <strain evidence="2 3">TF11-7</strain>
    </source>
</reference>
<dbReference type="Proteomes" id="UP000260793">
    <property type="component" value="Unassembled WGS sequence"/>
</dbReference>
<feature type="region of interest" description="Disordered" evidence="1">
    <location>
        <begin position="117"/>
        <end position="291"/>
    </location>
</feature>